<dbReference type="EMBL" id="CABFNO020001407">
    <property type="protein sequence ID" value="CAG9986992.1"/>
    <property type="molecule type" value="Genomic_DNA"/>
</dbReference>
<keyword evidence="3" id="KW-1185">Reference proteome</keyword>
<dbReference type="AlphaFoldDB" id="A0A9N9UGX9"/>
<gene>
    <name evidence="2" type="ORF">CBYS24578_00013635</name>
</gene>
<feature type="region of interest" description="Disordered" evidence="1">
    <location>
        <begin position="263"/>
        <end position="302"/>
    </location>
</feature>
<feature type="compositionally biased region" description="Polar residues" evidence="1">
    <location>
        <begin position="293"/>
        <end position="302"/>
    </location>
</feature>
<dbReference type="Proteomes" id="UP000754883">
    <property type="component" value="Unassembled WGS sequence"/>
</dbReference>
<feature type="compositionally biased region" description="Low complexity" evidence="1">
    <location>
        <begin position="160"/>
        <end position="184"/>
    </location>
</feature>
<evidence type="ECO:0000313" key="3">
    <source>
        <dbReference type="Proteomes" id="UP000754883"/>
    </source>
</evidence>
<name>A0A9N9UGX9_9HYPO</name>
<feature type="region of interest" description="Disordered" evidence="1">
    <location>
        <begin position="91"/>
        <end position="191"/>
    </location>
</feature>
<organism evidence="2 3">
    <name type="scientific">Clonostachys byssicola</name>
    <dbReference type="NCBI Taxonomy" id="160290"/>
    <lineage>
        <taxon>Eukaryota</taxon>
        <taxon>Fungi</taxon>
        <taxon>Dikarya</taxon>
        <taxon>Ascomycota</taxon>
        <taxon>Pezizomycotina</taxon>
        <taxon>Sordariomycetes</taxon>
        <taxon>Hypocreomycetidae</taxon>
        <taxon>Hypocreales</taxon>
        <taxon>Bionectriaceae</taxon>
        <taxon>Clonostachys</taxon>
    </lineage>
</organism>
<sequence>MLQAKFRAANMAAAGAFTVPNRPAAAQSVPRTMPIFPHVNMAFNGGQYAGNHHMAALSHLVQPAVLPGMVKWQQTHGVSAPMMPYMAPPPNLKGLPVKNGQKPVNKTEANGPKASSSPITPPTPTPIGKKAREAIPKKPAGVSKAGRYDNNKSANSKKLPATPKAAASSAAAATPPKNPNGPAAVWKRPAKGSKTPAAAMLLSTTGCEDWQLDMARDLSLQDIAGPFEIGDAIYMIRSKSREAGRIANRRCDRKGRFAWIRNSDGARLEERPQQLSGEPVGSADGSFKGFKASETTLVTPRA</sequence>
<dbReference type="OrthoDB" id="5145153at2759"/>
<accession>A0A9N9UGX9</accession>
<reference evidence="3" key="1">
    <citation type="submission" date="2019-06" db="EMBL/GenBank/DDBJ databases">
        <authorList>
            <person name="Broberg M."/>
        </authorList>
    </citation>
    <scope>NUCLEOTIDE SEQUENCE [LARGE SCALE GENOMIC DNA]</scope>
</reference>
<evidence type="ECO:0000256" key="1">
    <source>
        <dbReference type="SAM" id="MobiDB-lite"/>
    </source>
</evidence>
<evidence type="ECO:0000313" key="2">
    <source>
        <dbReference type="EMBL" id="CAG9986992.1"/>
    </source>
</evidence>
<proteinExistence type="predicted"/>
<comment type="caution">
    <text evidence="2">The sequence shown here is derived from an EMBL/GenBank/DDBJ whole genome shotgun (WGS) entry which is preliminary data.</text>
</comment>
<protein>
    <submittedName>
        <fullName evidence="2">Uncharacterized protein</fullName>
    </submittedName>
</protein>
<reference evidence="2 3" key="2">
    <citation type="submission" date="2021-10" db="EMBL/GenBank/DDBJ databases">
        <authorList>
            <person name="Piombo E."/>
        </authorList>
    </citation>
    <scope>NUCLEOTIDE SEQUENCE [LARGE SCALE GENOMIC DNA]</scope>
</reference>